<name>A0A9W6QX01_9PSEU</name>
<dbReference type="Pfam" id="PF24696">
    <property type="entry name" value="UGSC"/>
    <property type="match status" value="1"/>
</dbReference>
<dbReference type="AlphaFoldDB" id="A0A9W6QX01"/>
<keyword evidence="4" id="KW-1185">Reference proteome</keyword>
<dbReference type="NCBIfam" id="NF041046">
    <property type="entry name" value="UGSC_fam"/>
    <property type="match status" value="1"/>
</dbReference>
<organism evidence="3 4">
    <name type="scientific">Amycolatopsis taiwanensis</name>
    <dbReference type="NCBI Taxonomy" id="342230"/>
    <lineage>
        <taxon>Bacteria</taxon>
        <taxon>Bacillati</taxon>
        <taxon>Actinomycetota</taxon>
        <taxon>Actinomycetes</taxon>
        <taxon>Pseudonocardiales</taxon>
        <taxon>Pseudonocardiaceae</taxon>
        <taxon>Amycolatopsis</taxon>
    </lineage>
</organism>
<protein>
    <recommendedName>
        <fullName evidence="2">UGSC-like domain-containing protein</fullName>
    </recommendedName>
</protein>
<evidence type="ECO:0000256" key="1">
    <source>
        <dbReference type="SAM" id="MobiDB-lite"/>
    </source>
</evidence>
<feature type="region of interest" description="Disordered" evidence="1">
    <location>
        <begin position="1"/>
        <end position="25"/>
    </location>
</feature>
<evidence type="ECO:0000313" key="4">
    <source>
        <dbReference type="Proteomes" id="UP001165136"/>
    </source>
</evidence>
<reference evidence="3" key="1">
    <citation type="submission" date="2023-03" db="EMBL/GenBank/DDBJ databases">
        <title>Amycolatopsis taiwanensis NBRC 103393.</title>
        <authorList>
            <person name="Ichikawa N."/>
            <person name="Sato H."/>
            <person name="Tonouchi N."/>
        </authorList>
    </citation>
    <scope>NUCLEOTIDE SEQUENCE</scope>
    <source>
        <strain evidence="3">NBRC 103393</strain>
    </source>
</reference>
<gene>
    <name evidence="3" type="ORF">Atai01_22030</name>
</gene>
<dbReference type="RefSeq" id="WP_027940833.1">
    <property type="nucleotide sequence ID" value="NZ_BSTI01000004.1"/>
</dbReference>
<dbReference type="InterPro" id="IPR057767">
    <property type="entry name" value="UGSC-like_dom"/>
</dbReference>
<evidence type="ECO:0000259" key="2">
    <source>
        <dbReference type="Pfam" id="PF24696"/>
    </source>
</evidence>
<dbReference type="Proteomes" id="UP001165136">
    <property type="component" value="Unassembled WGS sequence"/>
</dbReference>
<comment type="caution">
    <text evidence="3">The sequence shown here is derived from an EMBL/GenBank/DDBJ whole genome shotgun (WGS) entry which is preliminary data.</text>
</comment>
<feature type="domain" description="UGSC-like" evidence="2">
    <location>
        <begin position="5"/>
        <end position="175"/>
    </location>
</feature>
<accession>A0A9W6QX01</accession>
<dbReference type="InterPro" id="IPR049831">
    <property type="entry name" value="UGSC_seleno"/>
</dbReference>
<proteinExistence type="predicted"/>
<evidence type="ECO:0000313" key="3">
    <source>
        <dbReference type="EMBL" id="GLY65584.1"/>
    </source>
</evidence>
<sequence>MFEAMIDPTAHLGTTTGSSARAPRPADLRGLTVGLLANTKKNAETFLEAVGEALISEHGVANLVRRKKLNIAQPAPAEMAEELVSSCDVVVVGVGDCGSCSASAVADGLVFEAAGVPAVVICSDAFKATADAMASLKGSPGYPYVQTRHPVAPLNGDEIRDRASAALPELVAILTDRPATTAAA</sequence>
<dbReference type="EMBL" id="BSTI01000004">
    <property type="protein sequence ID" value="GLY65584.1"/>
    <property type="molecule type" value="Genomic_DNA"/>
</dbReference>